<feature type="transmembrane region" description="Helical" evidence="1">
    <location>
        <begin position="34"/>
        <end position="58"/>
    </location>
</feature>
<reference evidence="2" key="1">
    <citation type="submission" date="2020-10" db="EMBL/GenBank/DDBJ databases">
        <authorList>
            <person name="Gilroy R."/>
        </authorList>
    </citation>
    <scope>NUCLEOTIDE SEQUENCE</scope>
    <source>
        <strain evidence="2">CHK183-6373</strain>
    </source>
</reference>
<accession>A0A9D1TCI7</accession>
<keyword evidence="1" id="KW-0472">Membrane</keyword>
<keyword evidence="1" id="KW-1133">Transmembrane helix</keyword>
<evidence type="ECO:0000313" key="2">
    <source>
        <dbReference type="EMBL" id="HIV27999.1"/>
    </source>
</evidence>
<proteinExistence type="predicted"/>
<reference evidence="2" key="2">
    <citation type="journal article" date="2021" name="PeerJ">
        <title>Extensive microbial diversity within the chicken gut microbiome revealed by metagenomics and culture.</title>
        <authorList>
            <person name="Gilroy R."/>
            <person name="Ravi A."/>
            <person name="Getino M."/>
            <person name="Pursley I."/>
            <person name="Horton D.L."/>
            <person name="Alikhan N.F."/>
            <person name="Baker D."/>
            <person name="Gharbi K."/>
            <person name="Hall N."/>
            <person name="Watson M."/>
            <person name="Adriaenssens E.M."/>
            <person name="Foster-Nyarko E."/>
            <person name="Jarju S."/>
            <person name="Secka A."/>
            <person name="Antonio M."/>
            <person name="Oren A."/>
            <person name="Chaudhuri R.R."/>
            <person name="La Ragione R."/>
            <person name="Hildebrand F."/>
            <person name="Pallen M.J."/>
        </authorList>
    </citation>
    <scope>NUCLEOTIDE SEQUENCE</scope>
    <source>
        <strain evidence="2">CHK183-6373</strain>
    </source>
</reference>
<dbReference type="Proteomes" id="UP000886884">
    <property type="component" value="Unassembled WGS sequence"/>
</dbReference>
<evidence type="ECO:0008006" key="4">
    <source>
        <dbReference type="Google" id="ProtNLM"/>
    </source>
</evidence>
<evidence type="ECO:0000313" key="3">
    <source>
        <dbReference type="Proteomes" id="UP000886884"/>
    </source>
</evidence>
<evidence type="ECO:0000256" key="1">
    <source>
        <dbReference type="SAM" id="Phobius"/>
    </source>
</evidence>
<dbReference type="AlphaFoldDB" id="A0A9D1TCI7"/>
<feature type="transmembrane region" description="Helical" evidence="1">
    <location>
        <begin position="408"/>
        <end position="430"/>
    </location>
</feature>
<feature type="transmembrane region" description="Helical" evidence="1">
    <location>
        <begin position="505"/>
        <end position="524"/>
    </location>
</feature>
<feature type="transmembrane region" description="Helical" evidence="1">
    <location>
        <begin position="113"/>
        <end position="134"/>
    </location>
</feature>
<organism evidence="2 3">
    <name type="scientific">Candidatus Ornithocaccomicrobium faecavium</name>
    <dbReference type="NCBI Taxonomy" id="2840890"/>
    <lineage>
        <taxon>Bacteria</taxon>
        <taxon>Bacillati</taxon>
        <taxon>Bacillota</taxon>
        <taxon>Clostridia</taxon>
        <taxon>Candidatus Ornithocaccomicrobium</taxon>
    </lineage>
</organism>
<dbReference type="EMBL" id="DVOT01000152">
    <property type="protein sequence ID" value="HIV27999.1"/>
    <property type="molecule type" value="Genomic_DNA"/>
</dbReference>
<feature type="transmembrane region" description="Helical" evidence="1">
    <location>
        <begin position="474"/>
        <end position="493"/>
    </location>
</feature>
<keyword evidence="1" id="KW-0812">Transmembrane</keyword>
<sequence length="543" mass="57772">MPKEVLLYTLVKSPPRPAPAAFALSCLAARLAVGALYVSGALVAAILLLAALGVLLSLQTPLRRALRISPMQAIRDTQMLQIHKHIRTRSHVRFRAPALITQRFLRLYASRSASVSILLALSLAILACGCLLMEEVIRRSASNFPYAFTLGARRASGDDPFLDSAPPESLYTAADAQDIAALPFVARVDGAQQTALGLEIPRATDYLLHCGDWDFEYLRENGAGREAYLRRREELGASGELIDVALYAWPQERLAALETFVLAGAIDADALNAGEEVLLLAPDAYPSPMDGNTYTNDLFSAGSALTFWQISPRGNRQGSVRVGALLGDVPDDLLGPSRMGDLLTTHAGLAALGLSPGGYAEIGVLAERGLSEEGEEILQSALEDVALRVSGGYITNYAALVRENGKSFSLLLSGAGALLALFTVLMAVLLNSAISSRVRADQRTIAMLRAVGAPPTVIREIYTRQAFAVLRNGFLPGLALALALLLGVRAHVYQTMAGSTALSTFAALLAAYAAIVCSAVAIGLRARLRAALQRSIAEGIREL</sequence>
<gene>
    <name evidence="2" type="ORF">IAA64_08520</name>
</gene>
<name>A0A9D1TCI7_9FIRM</name>
<protein>
    <recommendedName>
        <fullName evidence="4">FtsX-like permease family protein</fullName>
    </recommendedName>
</protein>
<comment type="caution">
    <text evidence="2">The sequence shown here is derived from an EMBL/GenBank/DDBJ whole genome shotgun (WGS) entry which is preliminary data.</text>
</comment>